<dbReference type="Proteomes" id="UP001527925">
    <property type="component" value="Unassembled WGS sequence"/>
</dbReference>
<keyword evidence="3" id="KW-1185">Reference proteome</keyword>
<name>A0ABR4NE56_9FUNG</name>
<organism evidence="2 3">
    <name type="scientific">Polyrhizophydium stewartii</name>
    <dbReference type="NCBI Taxonomy" id="2732419"/>
    <lineage>
        <taxon>Eukaryota</taxon>
        <taxon>Fungi</taxon>
        <taxon>Fungi incertae sedis</taxon>
        <taxon>Chytridiomycota</taxon>
        <taxon>Chytridiomycota incertae sedis</taxon>
        <taxon>Chytridiomycetes</taxon>
        <taxon>Rhizophydiales</taxon>
        <taxon>Rhizophydiales incertae sedis</taxon>
        <taxon>Polyrhizophydium</taxon>
    </lineage>
</organism>
<dbReference type="Gene3D" id="2.60.120.260">
    <property type="entry name" value="Galactose-binding domain-like"/>
    <property type="match status" value="1"/>
</dbReference>
<accession>A0ABR4NE56</accession>
<evidence type="ECO:0000313" key="2">
    <source>
        <dbReference type="EMBL" id="KAL2917800.1"/>
    </source>
</evidence>
<dbReference type="SUPFAM" id="SSF49785">
    <property type="entry name" value="Galactose-binding domain-like"/>
    <property type="match status" value="1"/>
</dbReference>
<evidence type="ECO:0000313" key="3">
    <source>
        <dbReference type="Proteomes" id="UP001527925"/>
    </source>
</evidence>
<dbReference type="InterPro" id="IPR000421">
    <property type="entry name" value="FA58C"/>
</dbReference>
<dbReference type="InterPro" id="IPR008979">
    <property type="entry name" value="Galactose-bd-like_sf"/>
</dbReference>
<reference evidence="2 3" key="1">
    <citation type="submission" date="2023-09" db="EMBL/GenBank/DDBJ databases">
        <title>Pangenome analysis of Batrachochytrium dendrobatidis and related Chytrids.</title>
        <authorList>
            <person name="Yacoub M.N."/>
            <person name="Stajich J.E."/>
            <person name="James T.Y."/>
        </authorList>
    </citation>
    <scope>NUCLEOTIDE SEQUENCE [LARGE SCALE GENOMIC DNA]</scope>
    <source>
        <strain evidence="2 3">JEL0888</strain>
    </source>
</reference>
<dbReference type="PROSITE" id="PS50022">
    <property type="entry name" value="FA58C_3"/>
    <property type="match status" value="1"/>
</dbReference>
<sequence>MPGIPLTADQLRVSSVLNRDARNFGKKHLVDGSTETCWNSDQGSPQWVQIDAGDGAGAGELRPTALRLMFQGGFAGKECELIGQRAQAPAADWEPIVRFFPEDSNALQTFSVPAGGPGRASGFRRLRVVFHSSTDFYGRITLYVLEIESE</sequence>
<gene>
    <name evidence="2" type="ORF">HK105_202673</name>
</gene>
<protein>
    <recommendedName>
        <fullName evidence="1">F5/8 type C domain-containing protein</fullName>
    </recommendedName>
</protein>
<comment type="caution">
    <text evidence="2">The sequence shown here is derived from an EMBL/GenBank/DDBJ whole genome shotgun (WGS) entry which is preliminary data.</text>
</comment>
<feature type="domain" description="F5/8 type C" evidence="1">
    <location>
        <begin position="1"/>
        <end position="54"/>
    </location>
</feature>
<dbReference type="EMBL" id="JADGIZ020000009">
    <property type="protein sequence ID" value="KAL2917800.1"/>
    <property type="molecule type" value="Genomic_DNA"/>
</dbReference>
<evidence type="ECO:0000259" key="1">
    <source>
        <dbReference type="PROSITE" id="PS50022"/>
    </source>
</evidence>
<proteinExistence type="predicted"/>